<organism evidence="1 2">
    <name type="scientific">Mucuna pruriens</name>
    <name type="common">Velvet bean</name>
    <name type="synonym">Dolichos pruriens</name>
    <dbReference type="NCBI Taxonomy" id="157652"/>
    <lineage>
        <taxon>Eukaryota</taxon>
        <taxon>Viridiplantae</taxon>
        <taxon>Streptophyta</taxon>
        <taxon>Embryophyta</taxon>
        <taxon>Tracheophyta</taxon>
        <taxon>Spermatophyta</taxon>
        <taxon>Magnoliopsida</taxon>
        <taxon>eudicotyledons</taxon>
        <taxon>Gunneridae</taxon>
        <taxon>Pentapetalae</taxon>
        <taxon>rosids</taxon>
        <taxon>fabids</taxon>
        <taxon>Fabales</taxon>
        <taxon>Fabaceae</taxon>
        <taxon>Papilionoideae</taxon>
        <taxon>50 kb inversion clade</taxon>
        <taxon>NPAAA clade</taxon>
        <taxon>indigoferoid/millettioid clade</taxon>
        <taxon>Phaseoleae</taxon>
        <taxon>Mucuna</taxon>
    </lineage>
</organism>
<feature type="non-terminal residue" evidence="1">
    <location>
        <position position="1"/>
    </location>
</feature>
<dbReference type="AlphaFoldDB" id="A0A371G1M6"/>
<accession>A0A371G1M6</accession>
<evidence type="ECO:0000313" key="2">
    <source>
        <dbReference type="Proteomes" id="UP000257109"/>
    </source>
</evidence>
<reference evidence="1" key="1">
    <citation type="submission" date="2018-05" db="EMBL/GenBank/DDBJ databases">
        <title>Draft genome of Mucuna pruriens seed.</title>
        <authorList>
            <person name="Nnadi N.E."/>
            <person name="Vos R."/>
            <person name="Hasami M.H."/>
            <person name="Devisetty U.K."/>
            <person name="Aguiy J.C."/>
        </authorList>
    </citation>
    <scope>NUCLEOTIDE SEQUENCE [LARGE SCALE GENOMIC DNA]</scope>
    <source>
        <strain evidence="1">JCA_2017</strain>
    </source>
</reference>
<evidence type="ECO:0000313" key="1">
    <source>
        <dbReference type="EMBL" id="RDX84464.1"/>
    </source>
</evidence>
<proteinExistence type="predicted"/>
<name>A0A371G1M6_MUCPR</name>
<evidence type="ECO:0008006" key="3">
    <source>
        <dbReference type="Google" id="ProtNLM"/>
    </source>
</evidence>
<gene>
    <name evidence="1" type="ORF">CR513_34483</name>
</gene>
<protein>
    <recommendedName>
        <fullName evidence="3">Reverse transcriptase Ty1/copia-type domain-containing protein</fullName>
    </recommendedName>
</protein>
<dbReference type="EMBL" id="QJKJ01007043">
    <property type="protein sequence ID" value="RDX84464.1"/>
    <property type="molecule type" value="Genomic_DNA"/>
</dbReference>
<dbReference type="Proteomes" id="UP000257109">
    <property type="component" value="Unassembled WGS sequence"/>
</dbReference>
<sequence>MQTPKVSLWIMTSTTNWFAKLIAALKEYGEEVILIVLVCIDDLIIAGNNENVIGGFKRYLNTFLYERLGKFKVETYKGFSYYALGIISKTRLLCTKPIGFPLKQNHRLALANDAILEDLEHYRQLVGG</sequence>
<keyword evidence="2" id="KW-1185">Reference proteome</keyword>
<comment type="caution">
    <text evidence="1">The sequence shown here is derived from an EMBL/GenBank/DDBJ whole genome shotgun (WGS) entry which is preliminary data.</text>
</comment>